<dbReference type="AlphaFoldDB" id="A0AAN7BEA0"/>
<gene>
    <name evidence="1" type="ORF">QBC38DRAFT_462443</name>
</gene>
<reference evidence="1" key="1">
    <citation type="journal article" date="2023" name="Mol. Phylogenet. Evol.">
        <title>Genome-scale phylogeny and comparative genomics of the fungal order Sordariales.</title>
        <authorList>
            <person name="Hensen N."/>
            <person name="Bonometti L."/>
            <person name="Westerberg I."/>
            <person name="Brannstrom I.O."/>
            <person name="Guillou S."/>
            <person name="Cros-Aarteil S."/>
            <person name="Calhoun S."/>
            <person name="Haridas S."/>
            <person name="Kuo A."/>
            <person name="Mondo S."/>
            <person name="Pangilinan J."/>
            <person name="Riley R."/>
            <person name="LaButti K."/>
            <person name="Andreopoulos B."/>
            <person name="Lipzen A."/>
            <person name="Chen C."/>
            <person name="Yan M."/>
            <person name="Daum C."/>
            <person name="Ng V."/>
            <person name="Clum A."/>
            <person name="Steindorff A."/>
            <person name="Ohm R.A."/>
            <person name="Martin F."/>
            <person name="Silar P."/>
            <person name="Natvig D.O."/>
            <person name="Lalanne C."/>
            <person name="Gautier V."/>
            <person name="Ament-Velasquez S.L."/>
            <person name="Kruys A."/>
            <person name="Hutchinson M.I."/>
            <person name="Powell A.J."/>
            <person name="Barry K."/>
            <person name="Miller A.N."/>
            <person name="Grigoriev I.V."/>
            <person name="Debuchy R."/>
            <person name="Gladieux P."/>
            <person name="Hiltunen Thoren M."/>
            <person name="Johannesson H."/>
        </authorList>
    </citation>
    <scope>NUCLEOTIDE SEQUENCE</scope>
    <source>
        <strain evidence="1">CBS 990.96</strain>
    </source>
</reference>
<sequence length="237" mass="26981">MAGSLDVPALPKNIDDGIGGLDVWKIAYPRILGFAGSRENQPNSYTHGPDIDSELQIYQHREYLACKACYRQEFDYYSVDMILLEIGPWKTLSRMTKAKRFKDISDEGFRREILKSKAPQLGILMGIRYMEATRICLEGGFAGTSADADAEDNCSTAFKSLVMDMVHNDECFDFEDHIYVIENESKVPIRLSRSEDLKIHHGPNPEFYRPGGRDWITLGQFSAIRSDLMQQSKQPKK</sequence>
<dbReference type="EMBL" id="MU865703">
    <property type="protein sequence ID" value="KAK4220584.1"/>
    <property type="molecule type" value="Genomic_DNA"/>
</dbReference>
<proteinExistence type="predicted"/>
<accession>A0AAN7BEA0</accession>
<protein>
    <submittedName>
        <fullName evidence="1">Uncharacterized protein</fullName>
    </submittedName>
</protein>
<reference evidence="1" key="2">
    <citation type="submission" date="2023-05" db="EMBL/GenBank/DDBJ databases">
        <authorList>
            <consortium name="Lawrence Berkeley National Laboratory"/>
            <person name="Steindorff A."/>
            <person name="Hensen N."/>
            <person name="Bonometti L."/>
            <person name="Westerberg I."/>
            <person name="Brannstrom I.O."/>
            <person name="Guillou S."/>
            <person name="Cros-Aarteil S."/>
            <person name="Calhoun S."/>
            <person name="Haridas S."/>
            <person name="Kuo A."/>
            <person name="Mondo S."/>
            <person name="Pangilinan J."/>
            <person name="Riley R."/>
            <person name="Labutti K."/>
            <person name="Andreopoulos B."/>
            <person name="Lipzen A."/>
            <person name="Chen C."/>
            <person name="Yanf M."/>
            <person name="Daum C."/>
            <person name="Ng V."/>
            <person name="Clum A."/>
            <person name="Ohm R."/>
            <person name="Martin F."/>
            <person name="Silar P."/>
            <person name="Natvig D."/>
            <person name="Lalanne C."/>
            <person name="Gautier V."/>
            <person name="Ament-Velasquez S.L."/>
            <person name="Kruys A."/>
            <person name="Hutchinson M.I."/>
            <person name="Powell A.J."/>
            <person name="Barry K."/>
            <person name="Miller A.N."/>
            <person name="Grigoriev I.V."/>
            <person name="Debuchy R."/>
            <person name="Gladieux P."/>
            <person name="Thoren M.H."/>
            <person name="Johannesson H."/>
        </authorList>
    </citation>
    <scope>NUCLEOTIDE SEQUENCE</scope>
    <source>
        <strain evidence="1">CBS 990.96</strain>
    </source>
</reference>
<organism evidence="1 2">
    <name type="scientific">Podospora fimiseda</name>
    <dbReference type="NCBI Taxonomy" id="252190"/>
    <lineage>
        <taxon>Eukaryota</taxon>
        <taxon>Fungi</taxon>
        <taxon>Dikarya</taxon>
        <taxon>Ascomycota</taxon>
        <taxon>Pezizomycotina</taxon>
        <taxon>Sordariomycetes</taxon>
        <taxon>Sordariomycetidae</taxon>
        <taxon>Sordariales</taxon>
        <taxon>Podosporaceae</taxon>
        <taxon>Podospora</taxon>
    </lineage>
</organism>
<dbReference type="PANTHER" id="PTHR37542">
    <property type="entry name" value="HELO DOMAIN-CONTAINING PROTEIN-RELATED"/>
    <property type="match status" value="1"/>
</dbReference>
<evidence type="ECO:0000313" key="2">
    <source>
        <dbReference type="Proteomes" id="UP001301958"/>
    </source>
</evidence>
<dbReference type="Proteomes" id="UP001301958">
    <property type="component" value="Unassembled WGS sequence"/>
</dbReference>
<keyword evidence="2" id="KW-1185">Reference proteome</keyword>
<comment type="caution">
    <text evidence="1">The sequence shown here is derived from an EMBL/GenBank/DDBJ whole genome shotgun (WGS) entry which is preliminary data.</text>
</comment>
<evidence type="ECO:0000313" key="1">
    <source>
        <dbReference type="EMBL" id="KAK4220584.1"/>
    </source>
</evidence>
<dbReference type="PANTHER" id="PTHR37542:SF3">
    <property type="entry name" value="PRION-INHIBITION AND PROPAGATION HELO DOMAIN-CONTAINING PROTEIN"/>
    <property type="match status" value="1"/>
</dbReference>
<name>A0AAN7BEA0_9PEZI</name>